<keyword evidence="3" id="KW-1185">Reference proteome</keyword>
<dbReference type="Proteomes" id="UP000249819">
    <property type="component" value="Unassembled WGS sequence"/>
</dbReference>
<comment type="caution">
    <text evidence="2">The sequence shown here is derived from an EMBL/GenBank/DDBJ whole genome shotgun (WGS) entry which is preliminary data.</text>
</comment>
<evidence type="ECO:0000313" key="2">
    <source>
        <dbReference type="EMBL" id="RAJ81830.1"/>
    </source>
</evidence>
<feature type="chain" id="PRO_5016259717" evidence="1">
    <location>
        <begin position="25"/>
        <end position="212"/>
    </location>
</feature>
<dbReference type="RefSeq" id="WP_170137729.1">
    <property type="nucleotide sequence ID" value="NZ_QLMA01000004.1"/>
</dbReference>
<gene>
    <name evidence="2" type="ORF">CLV59_10455</name>
</gene>
<sequence length="212" mass="23659">MLFRTNKKMLKWACLLLCSTILFSCTESRKKAPGGHDMPDRSQLPDNHILNLGEDIPVDNLSAGIFPFTTTTVTLEIEEQKVKFTAVALRDAAADEKAITLVEQYRPLATSFIKQWASLQTGVLIDLRSTGQHTRSSDFIVNAAGKSFPVVFIWDDAATARLNEYTNILQQIPGIQTATARFTNDSVFVQLPAIKTAERSTLQDIQVQHCFR</sequence>
<accession>A0A327W0B3</accession>
<organism evidence="2 3">
    <name type="scientific">Chitinophaga dinghuensis</name>
    <dbReference type="NCBI Taxonomy" id="1539050"/>
    <lineage>
        <taxon>Bacteria</taxon>
        <taxon>Pseudomonadati</taxon>
        <taxon>Bacteroidota</taxon>
        <taxon>Chitinophagia</taxon>
        <taxon>Chitinophagales</taxon>
        <taxon>Chitinophagaceae</taxon>
        <taxon>Chitinophaga</taxon>
    </lineage>
</organism>
<name>A0A327W0B3_9BACT</name>
<keyword evidence="1" id="KW-0732">Signal</keyword>
<feature type="signal peptide" evidence="1">
    <location>
        <begin position="1"/>
        <end position="24"/>
    </location>
</feature>
<evidence type="ECO:0000256" key="1">
    <source>
        <dbReference type="SAM" id="SignalP"/>
    </source>
</evidence>
<dbReference type="PROSITE" id="PS51257">
    <property type="entry name" value="PROKAR_LIPOPROTEIN"/>
    <property type="match status" value="1"/>
</dbReference>
<dbReference type="AlphaFoldDB" id="A0A327W0B3"/>
<dbReference type="EMBL" id="QLMA01000004">
    <property type="protein sequence ID" value="RAJ81830.1"/>
    <property type="molecule type" value="Genomic_DNA"/>
</dbReference>
<evidence type="ECO:0000313" key="3">
    <source>
        <dbReference type="Proteomes" id="UP000249819"/>
    </source>
</evidence>
<protein>
    <submittedName>
        <fullName evidence="2">Uncharacterized protein</fullName>
    </submittedName>
</protein>
<reference evidence="2 3" key="1">
    <citation type="submission" date="2018-06" db="EMBL/GenBank/DDBJ databases">
        <title>Genomic Encyclopedia of Archaeal and Bacterial Type Strains, Phase II (KMG-II): from individual species to whole genera.</title>
        <authorList>
            <person name="Goeker M."/>
        </authorList>
    </citation>
    <scope>NUCLEOTIDE SEQUENCE [LARGE SCALE GENOMIC DNA]</scope>
    <source>
        <strain evidence="2 3">DSM 29821</strain>
    </source>
</reference>
<proteinExistence type="predicted"/>